<dbReference type="InterPro" id="IPR036452">
    <property type="entry name" value="Ribo_hydro-like"/>
</dbReference>
<reference evidence="2 3" key="1">
    <citation type="submission" date="2019-08" db="EMBL/GenBank/DDBJ databases">
        <title>100 year-old enigma solved: identification of Planctomyces bekefii, the type genus and species of the phylum Planctomycetes.</title>
        <authorList>
            <person name="Svetlana D.N."/>
            <person name="Overmann J."/>
        </authorList>
    </citation>
    <scope>NUCLEOTIDE SEQUENCE [LARGE SCALE GENOMIC DNA]</scope>
    <source>
        <strain evidence="2">Phe10_nw2017</strain>
    </source>
</reference>
<dbReference type="AlphaFoldDB" id="A0A5C6M8S1"/>
<accession>A0A5C6M8S1</accession>
<dbReference type="EMBL" id="SRHE01000065">
    <property type="protein sequence ID" value="TWW11156.1"/>
    <property type="molecule type" value="Genomic_DNA"/>
</dbReference>
<dbReference type="Proteomes" id="UP000321083">
    <property type="component" value="Unassembled WGS sequence"/>
</dbReference>
<sequence>MAVGEQFDTDASRRLLQEIDAATPKDPLNISIWGGQTDFAQALWRAKQSKTPAKFQQFCRSFRVYDINDQDSLADWIRSEFPGLFYILASKPPGRDRRDGIYRGMYLTGDISTTSRDWVEHNIRSTGPLGALYPVTTWTAPNPHSCLKEGDTPSWFFFLPRGGNDPAHPEQPGWGGRFIRENDGWYRDAPFADGYDPRTEVSRWRTEFQQDFALRMSWCRKNAEQ</sequence>
<protein>
    <recommendedName>
        <fullName evidence="1">Cellulose-binding Sde182 nucleoside hydrolase-like domain-containing protein</fullName>
    </recommendedName>
</protein>
<feature type="domain" description="Cellulose-binding Sde182 nucleoside hydrolase-like" evidence="1">
    <location>
        <begin position="2"/>
        <end position="178"/>
    </location>
</feature>
<evidence type="ECO:0000259" key="1">
    <source>
        <dbReference type="Pfam" id="PF07632"/>
    </source>
</evidence>
<proteinExistence type="predicted"/>
<comment type="caution">
    <text evidence="2">The sequence shown here is derived from an EMBL/GenBank/DDBJ whole genome shotgun (WGS) entry which is preliminary data.</text>
</comment>
<dbReference type="InterPro" id="IPR011483">
    <property type="entry name" value="Sde182_NH-like"/>
</dbReference>
<name>A0A5C6M8S1_9PLAN</name>
<dbReference type="GO" id="GO:0016799">
    <property type="term" value="F:hydrolase activity, hydrolyzing N-glycosyl compounds"/>
    <property type="evidence" value="ECO:0007669"/>
    <property type="project" value="InterPro"/>
</dbReference>
<reference evidence="2 3" key="2">
    <citation type="submission" date="2019-08" db="EMBL/GenBank/DDBJ databases">
        <authorList>
            <person name="Henke P."/>
        </authorList>
    </citation>
    <scope>NUCLEOTIDE SEQUENCE [LARGE SCALE GENOMIC DNA]</scope>
    <source>
        <strain evidence="2">Phe10_nw2017</strain>
    </source>
</reference>
<dbReference type="Gene3D" id="3.90.245.10">
    <property type="entry name" value="Ribonucleoside hydrolase-like"/>
    <property type="match status" value="1"/>
</dbReference>
<keyword evidence="3" id="KW-1185">Reference proteome</keyword>
<evidence type="ECO:0000313" key="2">
    <source>
        <dbReference type="EMBL" id="TWW11156.1"/>
    </source>
</evidence>
<gene>
    <name evidence="2" type="ORF">E3A20_05270</name>
</gene>
<organism evidence="2 3">
    <name type="scientific">Planctomyces bekefii</name>
    <dbReference type="NCBI Taxonomy" id="1653850"/>
    <lineage>
        <taxon>Bacteria</taxon>
        <taxon>Pseudomonadati</taxon>
        <taxon>Planctomycetota</taxon>
        <taxon>Planctomycetia</taxon>
        <taxon>Planctomycetales</taxon>
        <taxon>Planctomycetaceae</taxon>
        <taxon>Planctomyces</taxon>
    </lineage>
</organism>
<dbReference type="Pfam" id="PF07632">
    <property type="entry name" value="Sde182_NH-like"/>
    <property type="match status" value="1"/>
</dbReference>
<evidence type="ECO:0000313" key="3">
    <source>
        <dbReference type="Proteomes" id="UP000321083"/>
    </source>
</evidence>